<reference evidence="2" key="1">
    <citation type="journal article" date="2022" name="Nat. Commun.">
        <title>Chromosome evolution and the genetic basis of agronomically important traits in greater yam.</title>
        <authorList>
            <person name="Bredeson J.V."/>
            <person name="Lyons J.B."/>
            <person name="Oniyinde I.O."/>
            <person name="Okereke N.R."/>
            <person name="Kolade O."/>
            <person name="Nnabue I."/>
            <person name="Nwadili C.O."/>
            <person name="Hribova E."/>
            <person name="Parker M."/>
            <person name="Nwogha J."/>
            <person name="Shu S."/>
            <person name="Carlson J."/>
            <person name="Kariba R."/>
            <person name="Muthemba S."/>
            <person name="Knop K."/>
            <person name="Barton G.J."/>
            <person name="Sherwood A.V."/>
            <person name="Lopez-Montes A."/>
            <person name="Asiedu R."/>
            <person name="Jamnadass R."/>
            <person name="Muchugi A."/>
            <person name="Goodstein D."/>
            <person name="Egesi C.N."/>
            <person name="Featherston J."/>
            <person name="Asfaw A."/>
            <person name="Simpson G.G."/>
            <person name="Dolezel J."/>
            <person name="Hendre P.S."/>
            <person name="Van Deynze A."/>
            <person name="Kumar P.L."/>
            <person name="Obidiegwu J.E."/>
            <person name="Bhattacharjee R."/>
            <person name="Rokhsar D.S."/>
        </authorList>
    </citation>
    <scope>NUCLEOTIDE SEQUENCE [LARGE SCALE GENOMIC DNA]</scope>
    <source>
        <strain evidence="2">cv. TDa95/00328</strain>
    </source>
</reference>
<dbReference type="EMBL" id="CM037011">
    <property type="protein sequence ID" value="KAH7691990.1"/>
    <property type="molecule type" value="Genomic_DNA"/>
</dbReference>
<organism evidence="1 2">
    <name type="scientific">Dioscorea alata</name>
    <name type="common">Purple yam</name>
    <dbReference type="NCBI Taxonomy" id="55571"/>
    <lineage>
        <taxon>Eukaryota</taxon>
        <taxon>Viridiplantae</taxon>
        <taxon>Streptophyta</taxon>
        <taxon>Embryophyta</taxon>
        <taxon>Tracheophyta</taxon>
        <taxon>Spermatophyta</taxon>
        <taxon>Magnoliopsida</taxon>
        <taxon>Liliopsida</taxon>
        <taxon>Dioscoreales</taxon>
        <taxon>Dioscoreaceae</taxon>
        <taxon>Dioscorea</taxon>
    </lineage>
</organism>
<name>A0ACB7WUD4_DIOAL</name>
<protein>
    <submittedName>
        <fullName evidence="1">F-box domain-containing protein</fullName>
    </submittedName>
</protein>
<dbReference type="Proteomes" id="UP000827976">
    <property type="component" value="Chromosome 1"/>
</dbReference>
<evidence type="ECO:0000313" key="1">
    <source>
        <dbReference type="EMBL" id="KAH7691990.1"/>
    </source>
</evidence>
<accession>A0ACB7WUD4</accession>
<gene>
    <name evidence="1" type="ORF">IHE45_01G035900</name>
</gene>
<proteinExistence type="predicted"/>
<evidence type="ECO:0000313" key="2">
    <source>
        <dbReference type="Proteomes" id="UP000827976"/>
    </source>
</evidence>
<sequence length="384" mass="44858">MQGHAPTSRFDGLNNDLVLEILSWLPLPSIARFKRVCKSWYSIIYDPYFITCKRHHDADVIATLELGIKGSKYYYLPKYGVFIPLVCPCLSIIKSYGIDITGSNKKYCSQIVINSCNGLILCGVYMYPYGYGARCYTEPRFYYLHNLLTGEYKEIYFQRPDGNNILVHKLLIPGNRVLTMDYIINTEHNNSMYSIRIYLYNEDRWENCRDPFIHRVKFCNIEGVFYKGVVNWLSYMDNFSLMIFSFNVKNYCVKEILVPCNVIKTMLFFGESKGQLYLILGEKYSFQNLQIMVVEKDYSSLTNLYHIGHHLSTSISTMIKIGNGFSSMVMLMFNKWQIHILPGPRKEDDKLLLCYRDKMFSYNIVDDTIDVIVRLDELSRQPCS</sequence>
<comment type="caution">
    <text evidence="1">The sequence shown here is derived from an EMBL/GenBank/DDBJ whole genome shotgun (WGS) entry which is preliminary data.</text>
</comment>
<keyword evidence="2" id="KW-1185">Reference proteome</keyword>